<accession>A0AAY4CBX1</accession>
<dbReference type="PANTHER" id="PTHR32205:SF5">
    <property type="entry name" value="ARCHAEMETZINCIN-2"/>
    <property type="match status" value="1"/>
</dbReference>
<reference evidence="1 2" key="1">
    <citation type="submission" date="2020-06" db="EMBL/GenBank/DDBJ databases">
        <authorList>
            <consortium name="Wellcome Sanger Institute Data Sharing"/>
        </authorList>
    </citation>
    <scope>NUCLEOTIDE SEQUENCE [LARGE SCALE GENOMIC DNA]</scope>
</reference>
<dbReference type="GO" id="GO:0008237">
    <property type="term" value="F:metallopeptidase activity"/>
    <property type="evidence" value="ECO:0007669"/>
    <property type="project" value="InterPro"/>
</dbReference>
<dbReference type="InterPro" id="IPR024079">
    <property type="entry name" value="MetalloPept_cat_dom_sf"/>
</dbReference>
<reference evidence="1" key="3">
    <citation type="submission" date="2025-09" db="UniProtKB">
        <authorList>
            <consortium name="Ensembl"/>
        </authorList>
    </citation>
    <scope>IDENTIFICATION</scope>
</reference>
<organism evidence="1 2">
    <name type="scientific">Denticeps clupeoides</name>
    <name type="common">denticle herring</name>
    <dbReference type="NCBI Taxonomy" id="299321"/>
    <lineage>
        <taxon>Eukaryota</taxon>
        <taxon>Metazoa</taxon>
        <taxon>Chordata</taxon>
        <taxon>Craniata</taxon>
        <taxon>Vertebrata</taxon>
        <taxon>Euteleostomi</taxon>
        <taxon>Actinopterygii</taxon>
        <taxon>Neopterygii</taxon>
        <taxon>Teleostei</taxon>
        <taxon>Clupei</taxon>
        <taxon>Clupeiformes</taxon>
        <taxon>Denticipitoidei</taxon>
        <taxon>Denticipitidae</taxon>
        <taxon>Denticeps</taxon>
    </lineage>
</organism>
<name>A0AAY4CBX1_9TELE</name>
<dbReference type="Proteomes" id="UP000694580">
    <property type="component" value="Chromosome 8"/>
</dbReference>
<evidence type="ECO:0000313" key="2">
    <source>
        <dbReference type="Proteomes" id="UP000694580"/>
    </source>
</evidence>
<keyword evidence="2" id="KW-1185">Reference proteome</keyword>
<sequence length="115" mass="13398">MRIFFIKRLKNVWICTTCVCVDRADAQLYEWLQHYCEARHTLACWCTLPSQQVLLCSVTLHQDESDFLDKKKTPEDSFCVGLTMIDLHPKDSWNFVFGQASLNEGETGHVDHPHR</sequence>
<proteinExistence type="predicted"/>
<protein>
    <submittedName>
        <fullName evidence="1">Uncharacterized protein</fullName>
    </submittedName>
</protein>
<dbReference type="AlphaFoldDB" id="A0AAY4CBX1"/>
<dbReference type="Ensembl" id="ENSDCDT00010037946.1">
    <property type="protein sequence ID" value="ENSDCDP00010030568.1"/>
    <property type="gene ID" value="ENSDCDG00010019604.1"/>
</dbReference>
<dbReference type="InterPro" id="IPR052009">
    <property type="entry name" value="Archaemetzincin"/>
</dbReference>
<evidence type="ECO:0000313" key="1">
    <source>
        <dbReference type="Ensembl" id="ENSDCDP00010030568.1"/>
    </source>
</evidence>
<dbReference type="PANTHER" id="PTHR32205">
    <property type="entry name" value="ARCHAEMETZINCIN-2-RELATED"/>
    <property type="match status" value="1"/>
</dbReference>
<dbReference type="Gene3D" id="3.40.390.10">
    <property type="entry name" value="Collagenase (Catalytic Domain)"/>
    <property type="match status" value="1"/>
</dbReference>
<reference evidence="1" key="2">
    <citation type="submission" date="2025-08" db="UniProtKB">
        <authorList>
            <consortium name="Ensembl"/>
        </authorList>
    </citation>
    <scope>IDENTIFICATION</scope>
</reference>